<dbReference type="Pfam" id="PF00072">
    <property type="entry name" value="Response_reg"/>
    <property type="match status" value="1"/>
</dbReference>
<comment type="caution">
    <text evidence="10">The sequence shown here is derived from an EMBL/GenBank/DDBJ whole genome shotgun (WGS) entry which is preliminary data.</text>
</comment>
<dbReference type="eggNOG" id="COG0745">
    <property type="taxonomic scope" value="Bacteria"/>
</dbReference>
<dbReference type="Gene3D" id="6.10.250.690">
    <property type="match status" value="1"/>
</dbReference>
<gene>
    <name evidence="10" type="ORF">BREU_2098</name>
</gene>
<keyword evidence="3" id="KW-0805">Transcription regulation</keyword>
<evidence type="ECO:0000256" key="4">
    <source>
        <dbReference type="ARBA" id="ARBA00023125"/>
    </source>
</evidence>
<dbReference type="Gene3D" id="3.40.50.2300">
    <property type="match status" value="1"/>
</dbReference>
<dbReference type="GO" id="GO:0032993">
    <property type="term" value="C:protein-DNA complex"/>
    <property type="evidence" value="ECO:0007669"/>
    <property type="project" value="TreeGrafter"/>
</dbReference>
<proteinExistence type="predicted"/>
<dbReference type="EMBL" id="JGZK01000009">
    <property type="protein sequence ID" value="KFI85217.1"/>
    <property type="molecule type" value="Genomic_DNA"/>
</dbReference>
<evidence type="ECO:0000256" key="5">
    <source>
        <dbReference type="ARBA" id="ARBA00023163"/>
    </source>
</evidence>
<evidence type="ECO:0000256" key="6">
    <source>
        <dbReference type="PROSITE-ProRule" id="PRU00169"/>
    </source>
</evidence>
<dbReference type="PANTHER" id="PTHR48111:SF1">
    <property type="entry name" value="TWO-COMPONENT RESPONSE REGULATOR ORR33"/>
    <property type="match status" value="1"/>
</dbReference>
<dbReference type="InterPro" id="IPR011006">
    <property type="entry name" value="CheY-like_superfamily"/>
</dbReference>
<dbReference type="InterPro" id="IPR036388">
    <property type="entry name" value="WH-like_DNA-bd_sf"/>
</dbReference>
<evidence type="ECO:0000256" key="7">
    <source>
        <dbReference type="PROSITE-ProRule" id="PRU01091"/>
    </source>
</evidence>
<dbReference type="GO" id="GO:0000156">
    <property type="term" value="F:phosphorelay response regulator activity"/>
    <property type="evidence" value="ECO:0007669"/>
    <property type="project" value="TreeGrafter"/>
</dbReference>
<sequence>MSDITVETGLFRCAAGQMRPMWRHGRCERCGKCRERTMGDYATDPERLMLPSVLFIEDDPNLGAMTAEMLGVDYRIDWVQTITEAQRRLNEDRYDALVVDRRLPDGDGLDLVRRIRGGGIATPALILTALAEVDDIVDGLDAGANDYLTKPFHFVELEARLRALLRGFHAQVASVMIGDWLLKPESNVIEDPDGRTVPLTDVESKLLATLASAPDHVFGREELLRNAFSAGSDIGAVDVYVSYVRGKTTRGIISTVRGRGYRIGSPRD</sequence>
<dbReference type="Pfam" id="PF00486">
    <property type="entry name" value="Trans_reg_C"/>
    <property type="match status" value="1"/>
</dbReference>
<protein>
    <submittedName>
        <fullName evidence="10">Two-component response regulator</fullName>
    </submittedName>
</protein>
<dbReference type="InterPro" id="IPR001789">
    <property type="entry name" value="Sig_transdc_resp-reg_receiver"/>
</dbReference>
<evidence type="ECO:0000256" key="2">
    <source>
        <dbReference type="ARBA" id="ARBA00023012"/>
    </source>
</evidence>
<evidence type="ECO:0000256" key="1">
    <source>
        <dbReference type="ARBA" id="ARBA00022553"/>
    </source>
</evidence>
<evidence type="ECO:0000256" key="3">
    <source>
        <dbReference type="ARBA" id="ARBA00023015"/>
    </source>
</evidence>
<keyword evidence="1 6" id="KW-0597">Phosphoprotein</keyword>
<dbReference type="PROSITE" id="PS50110">
    <property type="entry name" value="RESPONSE_REGULATORY"/>
    <property type="match status" value="1"/>
</dbReference>
<keyword evidence="5" id="KW-0804">Transcription</keyword>
<dbReference type="PROSITE" id="PS51755">
    <property type="entry name" value="OMPR_PHOB"/>
    <property type="match status" value="1"/>
</dbReference>
<feature type="domain" description="Response regulatory" evidence="8">
    <location>
        <begin position="52"/>
        <end position="165"/>
    </location>
</feature>
<dbReference type="STRING" id="1437610.BREU_2098"/>
<accession>A0A087CPL7</accession>
<dbReference type="AlphaFoldDB" id="A0A087CPL7"/>
<organism evidence="10 11">
    <name type="scientific">Bifidobacterium reuteri DSM 23975</name>
    <dbReference type="NCBI Taxonomy" id="1437610"/>
    <lineage>
        <taxon>Bacteria</taxon>
        <taxon>Bacillati</taxon>
        <taxon>Actinomycetota</taxon>
        <taxon>Actinomycetes</taxon>
        <taxon>Bifidobacteriales</taxon>
        <taxon>Bifidobacteriaceae</taxon>
        <taxon>Bifidobacterium</taxon>
    </lineage>
</organism>
<dbReference type="SUPFAM" id="SSF52172">
    <property type="entry name" value="CheY-like"/>
    <property type="match status" value="1"/>
</dbReference>
<dbReference type="Gene3D" id="1.10.10.10">
    <property type="entry name" value="Winged helix-like DNA-binding domain superfamily/Winged helix DNA-binding domain"/>
    <property type="match status" value="1"/>
</dbReference>
<keyword evidence="2" id="KW-0902">Two-component regulatory system</keyword>
<reference evidence="10 11" key="1">
    <citation type="submission" date="2014-03" db="EMBL/GenBank/DDBJ databases">
        <title>Genomics of Bifidobacteria.</title>
        <authorList>
            <person name="Ventura M."/>
            <person name="Milani C."/>
            <person name="Lugli G.A."/>
        </authorList>
    </citation>
    <scope>NUCLEOTIDE SEQUENCE [LARGE SCALE GENOMIC DNA]</scope>
    <source>
        <strain evidence="10 11">DSM 23975</strain>
    </source>
</reference>
<evidence type="ECO:0000259" key="8">
    <source>
        <dbReference type="PROSITE" id="PS50110"/>
    </source>
</evidence>
<dbReference type="PANTHER" id="PTHR48111">
    <property type="entry name" value="REGULATOR OF RPOS"/>
    <property type="match status" value="1"/>
</dbReference>
<dbReference type="GO" id="GO:0000976">
    <property type="term" value="F:transcription cis-regulatory region binding"/>
    <property type="evidence" value="ECO:0007669"/>
    <property type="project" value="TreeGrafter"/>
</dbReference>
<dbReference type="InterPro" id="IPR039420">
    <property type="entry name" value="WalR-like"/>
</dbReference>
<evidence type="ECO:0000313" key="11">
    <source>
        <dbReference type="Proteomes" id="UP000028984"/>
    </source>
</evidence>
<evidence type="ECO:0000313" key="10">
    <source>
        <dbReference type="EMBL" id="KFI85217.1"/>
    </source>
</evidence>
<keyword evidence="11" id="KW-1185">Reference proteome</keyword>
<feature type="domain" description="OmpR/PhoB-type" evidence="9">
    <location>
        <begin position="172"/>
        <end position="265"/>
    </location>
</feature>
<feature type="DNA-binding region" description="OmpR/PhoB-type" evidence="7">
    <location>
        <begin position="172"/>
        <end position="265"/>
    </location>
</feature>
<dbReference type="GO" id="GO:0005829">
    <property type="term" value="C:cytosol"/>
    <property type="evidence" value="ECO:0007669"/>
    <property type="project" value="TreeGrafter"/>
</dbReference>
<evidence type="ECO:0000259" key="9">
    <source>
        <dbReference type="PROSITE" id="PS51755"/>
    </source>
</evidence>
<dbReference type="Proteomes" id="UP000028984">
    <property type="component" value="Unassembled WGS sequence"/>
</dbReference>
<name>A0A087CPL7_9BIFI</name>
<dbReference type="SMART" id="SM00448">
    <property type="entry name" value="REC"/>
    <property type="match status" value="1"/>
</dbReference>
<dbReference type="SMART" id="SM00862">
    <property type="entry name" value="Trans_reg_C"/>
    <property type="match status" value="1"/>
</dbReference>
<feature type="modified residue" description="4-aspartylphosphate" evidence="6">
    <location>
        <position position="100"/>
    </location>
</feature>
<dbReference type="GO" id="GO:0006355">
    <property type="term" value="P:regulation of DNA-templated transcription"/>
    <property type="evidence" value="ECO:0007669"/>
    <property type="project" value="InterPro"/>
</dbReference>
<keyword evidence="4 7" id="KW-0238">DNA-binding</keyword>
<dbReference type="CDD" id="cd00383">
    <property type="entry name" value="trans_reg_C"/>
    <property type="match status" value="1"/>
</dbReference>
<dbReference type="InterPro" id="IPR001867">
    <property type="entry name" value="OmpR/PhoB-type_DNA-bd"/>
</dbReference>